<protein>
    <submittedName>
        <fullName evidence="1">SRPBCC domain-containing protein</fullName>
    </submittedName>
</protein>
<name>A0ABW3K7W0_9BACT</name>
<accession>A0ABW3K7W0</accession>
<reference evidence="2" key="1">
    <citation type="journal article" date="2019" name="Int. J. Syst. Evol. Microbiol.">
        <title>The Global Catalogue of Microorganisms (GCM) 10K type strain sequencing project: providing services to taxonomists for standard genome sequencing and annotation.</title>
        <authorList>
            <consortium name="The Broad Institute Genomics Platform"/>
            <consortium name="The Broad Institute Genome Sequencing Center for Infectious Disease"/>
            <person name="Wu L."/>
            <person name="Ma J."/>
        </authorList>
    </citation>
    <scope>NUCLEOTIDE SEQUENCE [LARGE SCALE GENOMIC DNA]</scope>
    <source>
        <strain evidence="2">CCUG 58938</strain>
    </source>
</reference>
<organism evidence="1 2">
    <name type="scientific">Ohtaekwangia kribbensis</name>
    <dbReference type="NCBI Taxonomy" id="688913"/>
    <lineage>
        <taxon>Bacteria</taxon>
        <taxon>Pseudomonadati</taxon>
        <taxon>Bacteroidota</taxon>
        <taxon>Cytophagia</taxon>
        <taxon>Cytophagales</taxon>
        <taxon>Fulvivirgaceae</taxon>
        <taxon>Ohtaekwangia</taxon>
    </lineage>
</organism>
<sequence length="202" mass="23570">MKTIYFLLAAIGLTSCNTNVRKDIPKQNDTIMATTSDFTTTLLVDQTPKEVFYAINNVRGWWSEEIEGNTDKLHAEFNYHYQDVHRAKMKLIEIVPDKKVVWLVEDNYFNFTKDKHEWKGTKIIFEISEMNHQTQLRFTHLGLVPEYECYDICQDAWTNYIHTSLHDLIVTGKGQPNPKEGGFNQQLIDEYTDNGNLQSKTK</sequence>
<dbReference type="CDD" id="cd07814">
    <property type="entry name" value="SRPBCC_CalC_Aha1-like"/>
    <property type="match status" value="1"/>
</dbReference>
<dbReference type="Gene3D" id="3.30.530.20">
    <property type="match status" value="1"/>
</dbReference>
<keyword evidence="2" id="KW-1185">Reference proteome</keyword>
<evidence type="ECO:0000313" key="2">
    <source>
        <dbReference type="Proteomes" id="UP001597112"/>
    </source>
</evidence>
<dbReference type="EMBL" id="JBHTKA010000007">
    <property type="protein sequence ID" value="MFD1001535.1"/>
    <property type="molecule type" value="Genomic_DNA"/>
</dbReference>
<dbReference type="RefSeq" id="WP_377581489.1">
    <property type="nucleotide sequence ID" value="NZ_JBHTKA010000007.1"/>
</dbReference>
<gene>
    <name evidence="1" type="ORF">ACFQ21_19555</name>
</gene>
<dbReference type="InterPro" id="IPR023393">
    <property type="entry name" value="START-like_dom_sf"/>
</dbReference>
<proteinExistence type="predicted"/>
<evidence type="ECO:0000313" key="1">
    <source>
        <dbReference type="EMBL" id="MFD1001535.1"/>
    </source>
</evidence>
<comment type="caution">
    <text evidence="1">The sequence shown here is derived from an EMBL/GenBank/DDBJ whole genome shotgun (WGS) entry which is preliminary data.</text>
</comment>
<dbReference type="PROSITE" id="PS51257">
    <property type="entry name" value="PROKAR_LIPOPROTEIN"/>
    <property type="match status" value="1"/>
</dbReference>
<dbReference type="SUPFAM" id="SSF55961">
    <property type="entry name" value="Bet v1-like"/>
    <property type="match status" value="1"/>
</dbReference>
<dbReference type="Proteomes" id="UP001597112">
    <property type="component" value="Unassembled WGS sequence"/>
</dbReference>